<keyword evidence="3" id="KW-1185">Reference proteome</keyword>
<protein>
    <submittedName>
        <fullName evidence="2">Uncharacterized protein</fullName>
    </submittedName>
</protein>
<reference evidence="2 3" key="2">
    <citation type="journal article" date="2012" name="PLoS Pathog.">
        <title>Diverse lifestyles and strategies of plant pathogenesis encoded in the genomes of eighteen Dothideomycetes fungi.</title>
        <authorList>
            <person name="Ohm R.A."/>
            <person name="Feau N."/>
            <person name="Henrissat B."/>
            <person name="Schoch C.L."/>
            <person name="Horwitz B.A."/>
            <person name="Barry K.W."/>
            <person name="Condon B.J."/>
            <person name="Copeland A.C."/>
            <person name="Dhillon B."/>
            <person name="Glaser F."/>
            <person name="Hesse C.N."/>
            <person name="Kosti I."/>
            <person name="LaButti K."/>
            <person name="Lindquist E.A."/>
            <person name="Lucas S."/>
            <person name="Salamov A.A."/>
            <person name="Bradshaw R.E."/>
            <person name="Ciuffetti L."/>
            <person name="Hamelin R.C."/>
            <person name="Kema G.H.J."/>
            <person name="Lawrence C."/>
            <person name="Scott J.A."/>
            <person name="Spatafora J.W."/>
            <person name="Turgeon B.G."/>
            <person name="de Wit P.J.G.M."/>
            <person name="Zhong S."/>
            <person name="Goodwin S.B."/>
            <person name="Grigoriev I.V."/>
        </authorList>
    </citation>
    <scope>NUCLEOTIDE SEQUENCE [LARGE SCALE GENOMIC DNA]</scope>
    <source>
        <strain evidence="3">NZE10 / CBS 128990</strain>
    </source>
</reference>
<dbReference type="EMBL" id="KB446539">
    <property type="protein sequence ID" value="EME43878.1"/>
    <property type="molecule type" value="Genomic_DNA"/>
</dbReference>
<dbReference type="OMA" id="SWNWIEP"/>
<accession>N1PLH2</accession>
<sequence>MVASSSNLSSYGYDMVVSATQASLNSTLWEWLYEMRPPVSYVCFLQSSTSGSGQPLAQITLDKLKSLTGGVNPFEIPDNTPQSDPRIAALNNVNFAGGFKMQVGLPPGFQFTDLPIVLLGTSASSILFTMYCSQLSVVQNLPGAWSASTQPEGAPWSVRTTVALVAQDLDVSLNVPYYQNAGLKHRDALLAKLDNLKKSGDPFSLQQLLFNFEQAKSTTPSLSFGPGGPLLLTMIAQSFVPTYVGIVEQHGSPPLSVKAMTPASAVRPAPSIREYSGSPWFAALFGKTDIESDPSQLALTSLNWEVSPPANTPLPTPASQDATTLNYLCAVNNHQLPPPAAFSWNWVEPQDVGNESGVVAINRHVIANHILQEILPNAIQCCVNCSFSDTAHWQGWASYYWTLTPGAQPEKVLITPSGPNVVQISYSPDIPSHVETDQLTTASIQILPTYTCDVTFEGNIIRIVQHMAFRVYVRLDSSSETRNVVDKTITDEYTLSVNQHGSLQTTRKSLKPVDHSESPGGNWLTKIFTNIDDLMGDIKKNITAFAATQLKPIPFDSLQNFIFPGGRVFAFKNATFSTNQDLVCAITYVDPTAAHKAVKPDDSSTPQNSSAQPTVAPGFPVPSGTDPTGSKPDPLKTDTISANGHSHGSGHKDSVPTKPIPSTSGTTTSNGQSSGTADFGTYSLTYSSELIQNYVQGEIVSPQAKFEAVQTSDGHTILFSISTSGVFTAIQESSGTCNNGWVRTDLSTASLQGSLVGATVRTFDVGQSALDGTIGMAMAVSAHGSDNLFVALSNASSNTSWVQKPSWVACPFDAPNESRSSISIFGIFFTETVNKQEYLIVDIDRSSSSAVKDIERYYIDPTKASGTYWVRHDVPVDIQGGNYQSCVGRKAEGLVDGIYTAGKAGTSAQLVYTPIINSFGNGPPSPSRFSLPHGVAVTAMAAARNESQNPTLRGTTDLFAIGDSTLYCLDAGAQRSDGASGKAVLTNALLSRTSQLIVMTHDGVTTLWGRNASDVVYYTSCLTVKAHSSGSWSIPTPVLSGIENLAAYVNRSDGGNTIFAAGGGKLQKLVQATSTTSKLWQAQSITVAAPPAQPSLKIKSYTTSLQLQGANKAAASGVSVALSAKSRSPVYINGLYYVLGPVPITVPADNNGHLLVVEAITKVNGTIIRVSVGGAAFVSINPMEKSFNKLAALNTSDALKSATIPQGTTAGGIKGPAQAKPFVSPSVPSDNIDAAASSMSSLKQAYDGLNSPGVPAAVVSRVAAVAPTRPLVSASGSQLVEISPGNLFQWGASMADNAFDSAIQIVHDAASDTWSFITNIAGQVYSAVLDTVETVVAAVEWVLNKIETIIDDILLFLELLLSWDDITRTKNVMCNLIKLYIKDLVTELPKIQPLLDSKIADLESAINSWSGVKDWPTLGSSGAKPLGAGSSSAASNLTAAGHMFVGHFTNNASSMTATSGGLGMSVAQTILQDLSTALEQEGQVVEAIAQQVQTLMGQITTMSADDVFKRLIGILADAVLSSVQVVMDCLLKVLCQMSDAMMEFLEMPVYIPILSDILSELGVSGISFLELLCWIAAIVTTLAYKILHGGEAPFTDDALPGKIAAAPSVDSLVPVAGQASHPSPASSTSTTVNKLSIRPVVRDIQPVDPQPVVPVQPSGNPPFKNADARHWFTMGHGFAGVYQLIRTITQPIEALSENPPLEISAASILPGGIAAISSMLGNMLGLQEPEDAGLRWSARAFGYVTVGQMFLLSSFAIKKYGLAKPGTKWEDPRSASSGINALLCVPSLICSGLHLQEIKGQSADDDKVPARLDEASNMVGYLGRWMYCVVVNPSTDDVSKTIALVLLCVANVAVTGLQMTEGFDQNI</sequence>
<dbReference type="OrthoDB" id="3235083at2759"/>
<dbReference type="Proteomes" id="UP000016933">
    <property type="component" value="Unassembled WGS sequence"/>
</dbReference>
<evidence type="ECO:0000313" key="2">
    <source>
        <dbReference type="EMBL" id="EME43878.1"/>
    </source>
</evidence>
<organism evidence="2 3">
    <name type="scientific">Dothistroma septosporum (strain NZE10 / CBS 128990)</name>
    <name type="common">Red band needle blight fungus</name>
    <name type="synonym">Mycosphaerella pini</name>
    <dbReference type="NCBI Taxonomy" id="675120"/>
    <lineage>
        <taxon>Eukaryota</taxon>
        <taxon>Fungi</taxon>
        <taxon>Dikarya</taxon>
        <taxon>Ascomycota</taxon>
        <taxon>Pezizomycotina</taxon>
        <taxon>Dothideomycetes</taxon>
        <taxon>Dothideomycetidae</taxon>
        <taxon>Mycosphaerellales</taxon>
        <taxon>Mycosphaerellaceae</taxon>
        <taxon>Dothistroma</taxon>
    </lineage>
</organism>
<name>N1PLH2_DOTSN</name>
<dbReference type="HOGENOM" id="CLU_002726_0_0_1"/>
<feature type="region of interest" description="Disordered" evidence="1">
    <location>
        <begin position="596"/>
        <end position="675"/>
    </location>
</feature>
<reference evidence="3" key="1">
    <citation type="journal article" date="2012" name="PLoS Genet.">
        <title>The genomes of the fungal plant pathogens Cladosporium fulvum and Dothistroma septosporum reveal adaptation to different hosts and lifestyles but also signatures of common ancestry.</title>
        <authorList>
            <person name="de Wit P.J.G.M."/>
            <person name="van der Burgt A."/>
            <person name="Oekmen B."/>
            <person name="Stergiopoulos I."/>
            <person name="Abd-Elsalam K.A."/>
            <person name="Aerts A.L."/>
            <person name="Bahkali A.H."/>
            <person name="Beenen H.G."/>
            <person name="Chettri P."/>
            <person name="Cox M.P."/>
            <person name="Datema E."/>
            <person name="de Vries R.P."/>
            <person name="Dhillon B."/>
            <person name="Ganley A.R."/>
            <person name="Griffiths S.A."/>
            <person name="Guo Y."/>
            <person name="Hamelin R.C."/>
            <person name="Henrissat B."/>
            <person name="Kabir M.S."/>
            <person name="Jashni M.K."/>
            <person name="Kema G."/>
            <person name="Klaubauf S."/>
            <person name="Lapidus A."/>
            <person name="Levasseur A."/>
            <person name="Lindquist E."/>
            <person name="Mehrabi R."/>
            <person name="Ohm R.A."/>
            <person name="Owen T.J."/>
            <person name="Salamov A."/>
            <person name="Schwelm A."/>
            <person name="Schijlen E."/>
            <person name="Sun H."/>
            <person name="van den Burg H.A."/>
            <person name="van Ham R.C.H.J."/>
            <person name="Zhang S."/>
            <person name="Goodwin S.B."/>
            <person name="Grigoriev I.V."/>
            <person name="Collemare J."/>
            <person name="Bradshaw R.E."/>
        </authorList>
    </citation>
    <scope>NUCLEOTIDE SEQUENCE [LARGE SCALE GENOMIC DNA]</scope>
    <source>
        <strain evidence="3">NZE10 / CBS 128990</strain>
    </source>
</reference>
<dbReference type="eggNOG" id="ENOG502RE1J">
    <property type="taxonomic scope" value="Eukaryota"/>
</dbReference>
<dbReference type="STRING" id="675120.N1PLH2"/>
<feature type="compositionally biased region" description="Polar residues" evidence="1">
    <location>
        <begin position="603"/>
        <end position="613"/>
    </location>
</feature>
<gene>
    <name evidence="2" type="ORF">DOTSEDRAFT_53146</name>
</gene>
<evidence type="ECO:0000256" key="1">
    <source>
        <dbReference type="SAM" id="MobiDB-lite"/>
    </source>
</evidence>
<proteinExistence type="predicted"/>
<evidence type="ECO:0000313" key="3">
    <source>
        <dbReference type="Proteomes" id="UP000016933"/>
    </source>
</evidence>
<feature type="compositionally biased region" description="Low complexity" evidence="1">
    <location>
        <begin position="662"/>
        <end position="675"/>
    </location>
</feature>